<name>A0A3M8DH36_9BACL</name>
<keyword evidence="2" id="KW-1185">Reference proteome</keyword>
<dbReference type="SUPFAM" id="SSF56059">
    <property type="entry name" value="Glutathione synthetase ATP-binding domain-like"/>
    <property type="match status" value="1"/>
</dbReference>
<dbReference type="InterPro" id="IPR026838">
    <property type="entry name" value="YheC/D"/>
</dbReference>
<evidence type="ECO:0000313" key="1">
    <source>
        <dbReference type="EMBL" id="RNB87308.1"/>
    </source>
</evidence>
<gene>
    <name evidence="1" type="ORF">EDM56_16725</name>
</gene>
<dbReference type="OrthoDB" id="7869153at2"/>
<dbReference type="EMBL" id="RHHQ01000012">
    <property type="protein sequence ID" value="RNB87308.1"/>
    <property type="molecule type" value="Genomic_DNA"/>
</dbReference>
<dbReference type="AlphaFoldDB" id="A0A3M8DH36"/>
<proteinExistence type="predicted"/>
<accession>A0A3M8DH36</accession>
<dbReference type="Gene3D" id="3.30.470.20">
    <property type="entry name" value="ATP-grasp fold, B domain"/>
    <property type="match status" value="1"/>
</dbReference>
<evidence type="ECO:0000313" key="2">
    <source>
        <dbReference type="Proteomes" id="UP000271031"/>
    </source>
</evidence>
<sequence length="363" mass="42204">MSQPYIGILTWRNGTRFGEPAFFRRLIRAGQKLGATVFLFSLQDVALERRRVRGFVPDGVGKWKSKWYPWPDIVLDRYRYYPLKRHEAYLPFRQQNLFRYANSRFANKWKVHQMLWDDGRMRPWLPETFAYERDQLEQMLTRHRLLYVKPSNGTGGRSILRIESTPHGYLLWGRGKKQNKEQLGIKTKAELCTFIESWIQTERSGNEIFLIQQGLELNLIPDRTADIRLLIQKNKTGEWKTTGIGARIGAAHSSTSNLHGGGKAMAAFDFLVEHFGESEAQRIISECRSMAKLAVHAIEEKYGQMVEFGMDIGVDTSGHVWLIEFNPKPGREIFRELGDMKRYEVAIRRPLEYALYLLDQEGA</sequence>
<comment type="caution">
    <text evidence="1">The sequence shown here is derived from an EMBL/GenBank/DDBJ whole genome shotgun (WGS) entry which is preliminary data.</text>
</comment>
<dbReference type="Pfam" id="PF14398">
    <property type="entry name" value="ATPgrasp_YheCD"/>
    <property type="match status" value="1"/>
</dbReference>
<protein>
    <submittedName>
        <fullName evidence="1">YheC/YheD family protein</fullName>
    </submittedName>
</protein>
<reference evidence="1 2" key="1">
    <citation type="submission" date="2018-10" db="EMBL/GenBank/DDBJ databases">
        <title>Phylogenomics of Brevibacillus.</title>
        <authorList>
            <person name="Dunlap C."/>
        </authorList>
    </citation>
    <scope>NUCLEOTIDE SEQUENCE [LARGE SCALE GENOMIC DNA]</scope>
    <source>
        <strain evidence="1 2">JCM 15716</strain>
    </source>
</reference>
<dbReference type="RefSeq" id="WP_122919006.1">
    <property type="nucleotide sequence ID" value="NZ_RHHQ01000012.1"/>
</dbReference>
<dbReference type="Proteomes" id="UP000271031">
    <property type="component" value="Unassembled WGS sequence"/>
</dbReference>
<organism evidence="1 2">
    <name type="scientific">Brevibacillus fluminis</name>
    <dbReference type="NCBI Taxonomy" id="511487"/>
    <lineage>
        <taxon>Bacteria</taxon>
        <taxon>Bacillati</taxon>
        <taxon>Bacillota</taxon>
        <taxon>Bacilli</taxon>
        <taxon>Bacillales</taxon>
        <taxon>Paenibacillaceae</taxon>
        <taxon>Brevibacillus</taxon>
    </lineage>
</organism>